<comment type="caution">
    <text evidence="2">The sequence shown here is derived from an EMBL/GenBank/DDBJ whole genome shotgun (WGS) entry which is preliminary data.</text>
</comment>
<organism evidence="2 3">
    <name type="scientific">Blastopirellula marina</name>
    <dbReference type="NCBI Taxonomy" id="124"/>
    <lineage>
        <taxon>Bacteria</taxon>
        <taxon>Pseudomonadati</taxon>
        <taxon>Planctomycetota</taxon>
        <taxon>Planctomycetia</taxon>
        <taxon>Pirellulales</taxon>
        <taxon>Pirellulaceae</taxon>
        <taxon>Blastopirellula</taxon>
    </lineage>
</organism>
<gene>
    <name evidence="2" type="ORF">C5Y93_09370</name>
</gene>
<dbReference type="AlphaFoldDB" id="A0A2S8GP34"/>
<feature type="transmembrane region" description="Helical" evidence="1">
    <location>
        <begin position="23"/>
        <end position="46"/>
    </location>
</feature>
<evidence type="ECO:0000313" key="2">
    <source>
        <dbReference type="EMBL" id="PQO46187.1"/>
    </source>
</evidence>
<dbReference type="EMBL" id="PUHZ01000010">
    <property type="protein sequence ID" value="PQO46187.1"/>
    <property type="molecule type" value="Genomic_DNA"/>
</dbReference>
<keyword evidence="1" id="KW-0812">Transmembrane</keyword>
<dbReference type="Proteomes" id="UP000237819">
    <property type="component" value="Unassembled WGS sequence"/>
</dbReference>
<accession>A0A2S8GP34</accession>
<name>A0A2S8GP34_9BACT</name>
<evidence type="ECO:0000256" key="1">
    <source>
        <dbReference type="SAM" id="Phobius"/>
    </source>
</evidence>
<sequence length="87" mass="9516">MDLLFLVADAKFDVRQLLDKNPMMLGGIFTALGAVAVITGILSLVIPRFGDQDGHTLDEQVRPFKALVRIVFGIGFMGYGLYRMALG</sequence>
<proteinExistence type="predicted"/>
<dbReference type="RefSeq" id="WP_105335158.1">
    <property type="nucleotide sequence ID" value="NZ_PUHZ01000010.1"/>
</dbReference>
<reference evidence="2 3" key="1">
    <citation type="submission" date="2018-02" db="EMBL/GenBank/DDBJ databases">
        <title>Comparative genomes isolates from brazilian mangrove.</title>
        <authorList>
            <person name="Araujo J.E."/>
            <person name="Taketani R.G."/>
            <person name="Silva M.C.P."/>
            <person name="Loureco M.V."/>
            <person name="Andreote F.D."/>
        </authorList>
    </citation>
    <scope>NUCLEOTIDE SEQUENCE [LARGE SCALE GENOMIC DNA]</scope>
    <source>
        <strain evidence="2 3">Nap-Phe MGV</strain>
    </source>
</reference>
<keyword evidence="1" id="KW-0472">Membrane</keyword>
<evidence type="ECO:0000313" key="3">
    <source>
        <dbReference type="Proteomes" id="UP000237819"/>
    </source>
</evidence>
<keyword evidence="1" id="KW-1133">Transmembrane helix</keyword>
<protein>
    <submittedName>
        <fullName evidence="2">Uncharacterized protein</fullName>
    </submittedName>
</protein>
<feature type="transmembrane region" description="Helical" evidence="1">
    <location>
        <begin position="66"/>
        <end position="85"/>
    </location>
</feature>